<evidence type="ECO:0000313" key="2">
    <source>
        <dbReference type="EMBL" id="KAE9446825.1"/>
    </source>
</evidence>
<sequence>MDVEHALVRGPCVIRGGLMVMDGWLDYDALEDIRVREYSLWVRLYNLPFEAFTRATGDVLGEVFGGCLTVDVDEVFPRNFGYLRPRIVVTLDSTLVGGFYLNIPHGSQRWIDCQYERVYKFCRACGRVGHTYPNCEMTAAEARLHFDNFIGGLCSRLDDGCGGAVTF</sequence>
<keyword evidence="3" id="KW-1185">Reference proteome</keyword>
<evidence type="ECO:0000313" key="3">
    <source>
        <dbReference type="Proteomes" id="UP000428333"/>
    </source>
</evidence>
<dbReference type="EMBL" id="QEFC01003723">
    <property type="protein sequence ID" value="KAE9446825.1"/>
    <property type="molecule type" value="Genomic_DNA"/>
</dbReference>
<name>A0A6A4KLZ0_9ERIC</name>
<dbReference type="Proteomes" id="UP000428333">
    <property type="component" value="Linkage Group LG13"/>
</dbReference>
<organism evidence="2 3">
    <name type="scientific">Rhododendron williamsianum</name>
    <dbReference type="NCBI Taxonomy" id="262921"/>
    <lineage>
        <taxon>Eukaryota</taxon>
        <taxon>Viridiplantae</taxon>
        <taxon>Streptophyta</taxon>
        <taxon>Embryophyta</taxon>
        <taxon>Tracheophyta</taxon>
        <taxon>Spermatophyta</taxon>
        <taxon>Magnoliopsida</taxon>
        <taxon>eudicotyledons</taxon>
        <taxon>Gunneridae</taxon>
        <taxon>Pentapetalae</taxon>
        <taxon>asterids</taxon>
        <taxon>Ericales</taxon>
        <taxon>Ericaceae</taxon>
        <taxon>Ericoideae</taxon>
        <taxon>Rhodoreae</taxon>
        <taxon>Rhododendron</taxon>
    </lineage>
</organism>
<evidence type="ECO:0000259" key="1">
    <source>
        <dbReference type="Pfam" id="PF14392"/>
    </source>
</evidence>
<reference evidence="2 3" key="1">
    <citation type="journal article" date="2019" name="Genome Biol. Evol.">
        <title>The Rhododendron genome and chromosomal organization provide insight into shared whole-genome duplications across the heath family (Ericaceae).</title>
        <authorList>
            <person name="Soza V.L."/>
            <person name="Lindsley D."/>
            <person name="Waalkes A."/>
            <person name="Ramage E."/>
            <person name="Patwardhan R.P."/>
            <person name="Burton J.N."/>
            <person name="Adey A."/>
            <person name="Kumar A."/>
            <person name="Qiu R."/>
            <person name="Shendure J."/>
            <person name="Hall B."/>
        </authorList>
    </citation>
    <scope>NUCLEOTIDE SEQUENCE [LARGE SCALE GENOMIC DNA]</scope>
    <source>
        <strain evidence="2">RSF 1966-606</strain>
    </source>
</reference>
<dbReference type="Pfam" id="PF14392">
    <property type="entry name" value="zf-CCHC_4"/>
    <property type="match status" value="1"/>
</dbReference>
<dbReference type="AlphaFoldDB" id="A0A6A4KLZ0"/>
<dbReference type="PANTHER" id="PTHR31286:SF178">
    <property type="entry name" value="DUF4283 DOMAIN-CONTAINING PROTEIN"/>
    <property type="match status" value="1"/>
</dbReference>
<comment type="caution">
    <text evidence="2">The sequence shown here is derived from an EMBL/GenBank/DDBJ whole genome shotgun (WGS) entry which is preliminary data.</text>
</comment>
<feature type="non-terminal residue" evidence="2">
    <location>
        <position position="1"/>
    </location>
</feature>
<gene>
    <name evidence="2" type="ORF">C3L33_21288</name>
</gene>
<accession>A0A6A4KLZ0</accession>
<feature type="domain" description="Zinc knuckle CX2CX4HX4C" evidence="1">
    <location>
        <begin position="104"/>
        <end position="136"/>
    </location>
</feature>
<dbReference type="OrthoDB" id="1690666at2759"/>
<proteinExistence type="predicted"/>
<dbReference type="InterPro" id="IPR025836">
    <property type="entry name" value="Zn_knuckle_CX2CX4HX4C"/>
</dbReference>
<protein>
    <recommendedName>
        <fullName evidence="1">Zinc knuckle CX2CX4HX4C domain-containing protein</fullName>
    </recommendedName>
</protein>
<dbReference type="PANTHER" id="PTHR31286">
    <property type="entry name" value="GLYCINE-RICH CELL WALL STRUCTURAL PROTEIN 1.8-LIKE"/>
    <property type="match status" value="1"/>
</dbReference>
<dbReference type="InterPro" id="IPR040256">
    <property type="entry name" value="At4g02000-like"/>
</dbReference>